<accession>A0A7V3ZYR4</accession>
<dbReference type="SUPFAM" id="SSF101898">
    <property type="entry name" value="NHL repeat"/>
    <property type="match status" value="1"/>
</dbReference>
<dbReference type="InterPro" id="IPR057708">
    <property type="entry name" value="DUF7948"/>
</dbReference>
<reference evidence="2" key="1">
    <citation type="journal article" date="2020" name="mSystems">
        <title>Genome- and Community-Level Interaction Insights into Carbon Utilization and Element Cycling Functions of Hydrothermarchaeota in Hydrothermal Sediment.</title>
        <authorList>
            <person name="Zhou Z."/>
            <person name="Liu Y."/>
            <person name="Xu W."/>
            <person name="Pan J."/>
            <person name="Luo Z.H."/>
            <person name="Li M."/>
        </authorList>
    </citation>
    <scope>NUCLEOTIDE SEQUENCE [LARGE SCALE GENOMIC DNA]</scope>
    <source>
        <strain evidence="2">SpSt-69</strain>
    </source>
</reference>
<proteinExistence type="predicted"/>
<dbReference type="AlphaFoldDB" id="A0A7V3ZYR4"/>
<name>A0A7V3ZYR4_UNCW3</name>
<dbReference type="Pfam" id="PF06739">
    <property type="entry name" value="SBBP"/>
    <property type="match status" value="4"/>
</dbReference>
<dbReference type="Gene3D" id="2.60.40.10">
    <property type="entry name" value="Immunoglobulins"/>
    <property type="match status" value="3"/>
</dbReference>
<comment type="caution">
    <text evidence="2">The sequence shown here is derived from an EMBL/GenBank/DDBJ whole genome shotgun (WGS) entry which is preliminary data.</text>
</comment>
<dbReference type="PANTHER" id="PTHR35580">
    <property type="entry name" value="CELL SURFACE GLYCOPROTEIN (S-LAYER PROTEIN)-LIKE PROTEIN"/>
    <property type="match status" value="1"/>
</dbReference>
<dbReference type="InterPro" id="IPR013783">
    <property type="entry name" value="Ig-like_fold"/>
</dbReference>
<dbReference type="InterPro" id="IPR010620">
    <property type="entry name" value="SBBP_repeat"/>
</dbReference>
<organism evidence="2">
    <name type="scientific">candidate division WOR-3 bacterium</name>
    <dbReference type="NCBI Taxonomy" id="2052148"/>
    <lineage>
        <taxon>Bacteria</taxon>
        <taxon>Bacteria division WOR-3</taxon>
    </lineage>
</organism>
<dbReference type="InterPro" id="IPR036116">
    <property type="entry name" value="FN3_sf"/>
</dbReference>
<dbReference type="PANTHER" id="PTHR35580:SF1">
    <property type="entry name" value="PHYTASE-LIKE DOMAIN-CONTAINING PROTEIN"/>
    <property type="match status" value="1"/>
</dbReference>
<dbReference type="EMBL" id="DTDJ01000046">
    <property type="protein sequence ID" value="HGL18128.1"/>
    <property type="molecule type" value="Genomic_DNA"/>
</dbReference>
<evidence type="ECO:0000259" key="1">
    <source>
        <dbReference type="Pfam" id="PF25778"/>
    </source>
</evidence>
<gene>
    <name evidence="2" type="ORF">ENU66_07360</name>
</gene>
<evidence type="ECO:0000313" key="2">
    <source>
        <dbReference type="EMBL" id="HGL18128.1"/>
    </source>
</evidence>
<sequence>MCKLIRYALIGLISGTLPLYASLETDKLLKAYRGFEPNYGQITDFEGNTINDIIFSAKVQGLHLFFKKDGVSYVIYSKKGEELNTQLEDINPINILKNDIPLEIEYARVDLELVGGNIDRTKIVFEDELPGYVNYYLPSCPDGIKEVKTYRVVRVKDVYPGIDWVFRYDANGNLHHEFVVKPEGDPERIRLKVKWADVKLKEDGSEVILSTPVGKILDGSIYAYEDDRRVKVSYVIDNGLLAYDVKSWRRKDNLVIDPPLARLWATYYGGSGQDYAYSVTTDSQGNVYVVGWTWSNDFPTYNPGGEAYFQGSYSGGGAYYGDAVILKFNPSGVRLWATYYGARYGDIAMSVTTDQQSNVYVVGFTEAPNFPVYDPGGGAYYQGSNAGSYDAFILKFNSGGIRLWATYYGGSDREEAYSAATDNEGNVYVVGITKSTNFPVYDAGNGAYFQGSAGGGGYYDAFILKFNSSGVRLWATYYGGHNEDIARSVTTDLQGDVYVVGGTISGGTFPLYDPGDSAYFDGTNYGGEAFILKFNSSGIRLWATYYGGSTGEEARSVATDPQGNVYVIGSTYSSDFPVYNPGGGAYFQGNNSGSYNGDAFILKFNSNCVRLWATYYWGSNGASAYSVTTDPQGNVYVVGSTVSLDFPVYDPGGGAYFQGSIGGGTSSYPDAFILKFNSSGVRLWATYYGGSMRDESYYVTADPDGNVYMVGLCRSNDFPVYDPGDGAYFQGNNAGVWDIFIVKFESNRPYLIAPANNSFFNSTYIHFVWDYYQVNGYKFEIQIANTPTFNNAISYEVNEDTTFNISLMEGVCYWRVRAVNLSTGESSFWSEVWQLTIDLTPPTVPILASPENNAYLKDSSVYFIWNSSTDTLAGLKDYIIQYDINSSFTNPTTITINDSIYQATLTDNVYYWRVSAVDSAGNISNWSEVWSFEVDTRAPNTPLLVTPVEEFLNNNNVTFVWTSVTKLVKLSKDSEKSPIVYEFYLDTTSTFDTTDVRTLEDTTITLTLEEAGYYWRVRARDIAGNIGDYSSVANFIVDITPPVIESVTVWHDTLYMGPFTITARVTDNISGVNIVKFSYYRSSDDTNWVEAIMNYDENAGKFEGEIPPVSNVGDTVRYYITASDNAGNEVTDPLDAPNSYYSFIVITPRVSDNHITPSIRVLTKGNSIVLNIKVPSESPLTVNFYDISGRLVYGPISRNIPPGETKLEPSISKPGIYFYEVETPYLRKQGKVLLVK</sequence>
<feature type="domain" description="DUF7948" evidence="1">
    <location>
        <begin position="35"/>
        <end position="258"/>
    </location>
</feature>
<dbReference type="InterPro" id="IPR052918">
    <property type="entry name" value="Motility_Chemotaxis_Reg"/>
</dbReference>
<dbReference type="Pfam" id="PF25778">
    <property type="entry name" value="DUF7948"/>
    <property type="match status" value="1"/>
</dbReference>
<protein>
    <recommendedName>
        <fullName evidence="1">DUF7948 domain-containing protein</fullName>
    </recommendedName>
</protein>
<dbReference type="SUPFAM" id="SSF49265">
    <property type="entry name" value="Fibronectin type III"/>
    <property type="match status" value="1"/>
</dbReference>